<evidence type="ECO:0000313" key="2">
    <source>
        <dbReference type="EMBL" id="RKN48201.1"/>
    </source>
</evidence>
<keyword evidence="1" id="KW-0175">Coiled coil</keyword>
<dbReference type="Proteomes" id="UP000281726">
    <property type="component" value="Unassembled WGS sequence"/>
</dbReference>
<name>A0A3A9ZIE5_9ACTN</name>
<organism evidence="2 3">
    <name type="scientific">Micromonospora endolithica</name>
    <dbReference type="NCBI Taxonomy" id="230091"/>
    <lineage>
        <taxon>Bacteria</taxon>
        <taxon>Bacillati</taxon>
        <taxon>Actinomycetota</taxon>
        <taxon>Actinomycetes</taxon>
        <taxon>Micromonosporales</taxon>
        <taxon>Micromonosporaceae</taxon>
        <taxon>Micromonospora</taxon>
    </lineage>
</organism>
<comment type="caution">
    <text evidence="2">The sequence shown here is derived from an EMBL/GenBank/DDBJ whole genome shotgun (WGS) entry which is preliminary data.</text>
</comment>
<feature type="coiled-coil region" evidence="1">
    <location>
        <begin position="7"/>
        <end position="63"/>
    </location>
</feature>
<reference evidence="2 3" key="1">
    <citation type="journal article" date="2004" name="Syst. Appl. Microbiol.">
        <title>Cryptoendolithic actinomycetes from antarctic sandstone rock samples: Micromonospora endolithica sp. nov. and two isolates related to Micromonospora coerulea Jensen 1932.</title>
        <authorList>
            <person name="Hirsch P."/>
            <person name="Mevs U."/>
            <person name="Kroppenstedt R.M."/>
            <person name="Schumann P."/>
            <person name="Stackebrandt E."/>
        </authorList>
    </citation>
    <scope>NUCLEOTIDE SEQUENCE [LARGE SCALE GENOMIC DNA]</scope>
    <source>
        <strain evidence="2 3">JCM 12677</strain>
    </source>
</reference>
<dbReference type="RefSeq" id="WP_120727168.1">
    <property type="nucleotide sequence ID" value="NZ_RBAK01000003.1"/>
</dbReference>
<evidence type="ECO:0000313" key="3">
    <source>
        <dbReference type="Proteomes" id="UP000281726"/>
    </source>
</evidence>
<evidence type="ECO:0000256" key="1">
    <source>
        <dbReference type="SAM" id="Coils"/>
    </source>
</evidence>
<sequence length="227" mass="24552">MTIEDRHRALQEALQKKADELARILDKAGAEARTADGRTREPLAEVEKGIQEARQLADAVTRDGGEAAADLATEKLVVAINQLAAVLEAVGGKLDHKRVDLDYRHSAGAVQERVEGTGENGATYVASPTFAEDARHFFPGGAVGGRLIPRGWYSIPWWRDVKPGTVANAAGTGLVFGEVAHEFYEHVLAQLPGQPSHETWAKGVSAGYRVSADWWPFDGDSVLDLLF</sequence>
<proteinExistence type="predicted"/>
<keyword evidence="3" id="KW-1185">Reference proteome</keyword>
<protein>
    <submittedName>
        <fullName evidence="2">Uncharacterized protein</fullName>
    </submittedName>
</protein>
<gene>
    <name evidence="2" type="ORF">D7223_09170</name>
</gene>
<dbReference type="OrthoDB" id="5187452at2"/>
<dbReference type="EMBL" id="RBAK01000003">
    <property type="protein sequence ID" value="RKN48201.1"/>
    <property type="molecule type" value="Genomic_DNA"/>
</dbReference>
<accession>A0A3A9ZIE5</accession>
<dbReference type="AlphaFoldDB" id="A0A3A9ZIE5"/>